<evidence type="ECO:0000256" key="5">
    <source>
        <dbReference type="ARBA" id="ARBA00030303"/>
    </source>
</evidence>
<proteinExistence type="inferred from homology"/>
<comment type="subcellular location">
    <subcellularLocation>
        <location evidence="6">Cell membrane</location>
        <topology evidence="6">Lipid-anchor</topology>
    </subcellularLocation>
</comment>
<evidence type="ECO:0000256" key="3">
    <source>
        <dbReference type="ARBA" id="ARBA00022597"/>
    </source>
</evidence>
<organism evidence="7 8">
    <name type="scientific">Blautia celeris</name>
    <dbReference type="NCBI Taxonomy" id="2763026"/>
    <lineage>
        <taxon>Bacteria</taxon>
        <taxon>Bacillati</taxon>
        <taxon>Bacillota</taxon>
        <taxon>Clostridia</taxon>
        <taxon>Lachnospirales</taxon>
        <taxon>Lachnospiraceae</taxon>
        <taxon>Blautia</taxon>
    </lineage>
</organism>
<dbReference type="InterPro" id="IPR006059">
    <property type="entry name" value="SBP"/>
</dbReference>
<dbReference type="Gene3D" id="3.40.190.10">
    <property type="entry name" value="Periplasmic binding protein-like II"/>
    <property type="match status" value="2"/>
</dbReference>
<dbReference type="PROSITE" id="PS01037">
    <property type="entry name" value="SBP_BACTERIAL_1"/>
    <property type="match status" value="1"/>
</dbReference>
<evidence type="ECO:0000256" key="6">
    <source>
        <dbReference type="RuleBase" id="RU365005"/>
    </source>
</evidence>
<comment type="caution">
    <text evidence="7">The sequence shown here is derived from an EMBL/GenBank/DDBJ whole genome shotgun (WGS) entry which is preliminary data.</text>
</comment>
<dbReference type="EMBL" id="JACOOU010000002">
    <property type="protein sequence ID" value="MBC5672011.1"/>
    <property type="molecule type" value="Genomic_DNA"/>
</dbReference>
<gene>
    <name evidence="7" type="ORF">H8S76_07095</name>
</gene>
<evidence type="ECO:0000313" key="7">
    <source>
        <dbReference type="EMBL" id="MBC5672011.1"/>
    </source>
</evidence>
<feature type="chain" id="PRO_5044982972" description="Maltodextrin-binding protein" evidence="6">
    <location>
        <begin position="24"/>
        <end position="412"/>
    </location>
</feature>
<evidence type="ECO:0000256" key="4">
    <source>
        <dbReference type="ARBA" id="ARBA00022729"/>
    </source>
</evidence>
<accession>A0ABR7F9W8</accession>
<evidence type="ECO:0000256" key="1">
    <source>
        <dbReference type="ARBA" id="ARBA00008520"/>
    </source>
</evidence>
<dbReference type="CDD" id="cd13586">
    <property type="entry name" value="PBP2_Maltose_binding_like"/>
    <property type="match status" value="1"/>
</dbReference>
<dbReference type="InterPro" id="IPR006061">
    <property type="entry name" value="SBP_1_CS"/>
</dbReference>
<keyword evidence="3 6" id="KW-0762">Sugar transport</keyword>
<keyword evidence="2 6" id="KW-0813">Transport</keyword>
<comment type="similarity">
    <text evidence="1 6">Belongs to the bacterial solute-binding protein 1 family.</text>
</comment>
<keyword evidence="6" id="KW-0472">Membrane</keyword>
<dbReference type="PANTHER" id="PTHR30061">
    <property type="entry name" value="MALTOSE-BINDING PERIPLASMIC PROTEIN"/>
    <property type="match status" value="1"/>
</dbReference>
<evidence type="ECO:0000256" key="2">
    <source>
        <dbReference type="ARBA" id="ARBA00022448"/>
    </source>
</evidence>
<keyword evidence="6" id="KW-1003">Cell membrane</keyword>
<keyword evidence="4 6" id="KW-0732">Signal</keyword>
<reference evidence="7 8" key="1">
    <citation type="submission" date="2020-08" db="EMBL/GenBank/DDBJ databases">
        <title>Genome public.</title>
        <authorList>
            <person name="Liu C."/>
            <person name="Sun Q."/>
        </authorList>
    </citation>
    <scope>NUCLEOTIDE SEQUENCE [LARGE SCALE GENOMIC DNA]</scope>
    <source>
        <strain evidence="7 8">NSJ-34</strain>
    </source>
</reference>
<protein>
    <recommendedName>
        <fullName evidence="5 6">Maltodextrin-binding protein</fullName>
    </recommendedName>
</protein>
<dbReference type="PROSITE" id="PS51257">
    <property type="entry name" value="PROKAR_LIPOPROTEIN"/>
    <property type="match status" value="1"/>
</dbReference>
<feature type="signal peptide" evidence="6">
    <location>
        <begin position="1"/>
        <end position="23"/>
    </location>
</feature>
<dbReference type="SUPFAM" id="SSF53850">
    <property type="entry name" value="Periplasmic binding protein-like II"/>
    <property type="match status" value="1"/>
</dbReference>
<dbReference type="InterPro" id="IPR006060">
    <property type="entry name" value="Maltose/Cyclodextrin-bd"/>
</dbReference>
<name>A0ABR7F9W8_9FIRM</name>
<evidence type="ECO:0000313" key="8">
    <source>
        <dbReference type="Proteomes" id="UP000654573"/>
    </source>
</evidence>
<sequence>MNMKKRIVSVLLCCVLTAAVTGGCGSDKKAEAAENPAGEDGLATEDVTLKVWESSGVAQEFIEQAGAAFTEEHPNITIEYENVELGDANGQIALDGPAGVGADCFAIPNNVIGNLVAGGHITEITDAETLKANIPQSGIDAVTYDGKCYGYPFSADTYALFYNKDLIEEAPKTWEDVEKFCASYNGSGKYGMIFNVASGYYSVMFNGLNGNKLFGPDGTDATDTYMNNKDAVEGMKYFQSFRKYLDVPAADISDDSVCLAAFTEGKAAMYVTGAWNISNCEDAGLNFGVTTLPALPGENHPCPSFSNARTMVVSAYTEHPAEAEAFAKFLVTPEMQKLRYEITGEVPAGDIEVDSEYVNGLIEQLQYAYPAPSIPEAQDWYETMDSACANIWDGAEVQKELDAVNDRIAVKK</sequence>
<dbReference type="PRINTS" id="PR00181">
    <property type="entry name" value="MALTOSEBP"/>
</dbReference>
<dbReference type="PANTHER" id="PTHR30061:SF50">
    <property type="entry name" value="MALTOSE_MALTODEXTRIN-BINDING PERIPLASMIC PROTEIN"/>
    <property type="match status" value="1"/>
</dbReference>
<keyword evidence="6" id="KW-0449">Lipoprotein</keyword>
<dbReference type="Pfam" id="PF13416">
    <property type="entry name" value="SBP_bac_8"/>
    <property type="match status" value="1"/>
</dbReference>
<dbReference type="Proteomes" id="UP000654573">
    <property type="component" value="Unassembled WGS sequence"/>
</dbReference>
<keyword evidence="8" id="KW-1185">Reference proteome</keyword>